<organism evidence="11 12">
    <name type="scientific">Ceratobasidium theobromae</name>
    <dbReference type="NCBI Taxonomy" id="1582974"/>
    <lineage>
        <taxon>Eukaryota</taxon>
        <taxon>Fungi</taxon>
        <taxon>Dikarya</taxon>
        <taxon>Basidiomycota</taxon>
        <taxon>Agaricomycotina</taxon>
        <taxon>Agaricomycetes</taxon>
        <taxon>Cantharellales</taxon>
        <taxon>Ceratobasidiaceae</taxon>
        <taxon>Ceratobasidium</taxon>
    </lineage>
</organism>
<evidence type="ECO:0000256" key="8">
    <source>
        <dbReference type="SAM" id="Coils"/>
    </source>
</evidence>
<dbReference type="GO" id="GO:0015031">
    <property type="term" value="P:protein transport"/>
    <property type="evidence" value="ECO:0007669"/>
    <property type="project" value="UniProtKB-KW"/>
</dbReference>
<dbReference type="SUPFAM" id="SSF50729">
    <property type="entry name" value="PH domain-like"/>
    <property type="match status" value="1"/>
</dbReference>
<feature type="domain" description="RanBD1" evidence="10">
    <location>
        <begin position="584"/>
        <end position="698"/>
    </location>
</feature>
<keyword evidence="12" id="KW-1185">Reference proteome</keyword>
<evidence type="ECO:0000256" key="6">
    <source>
        <dbReference type="ARBA" id="ARBA00023132"/>
    </source>
</evidence>
<reference evidence="11 12" key="1">
    <citation type="journal article" date="2019" name="Fungal Biol. Biotechnol.">
        <title>Draft genome sequence of fastidious pathogen Ceratobasidium theobromae, which causes vascular-streak dieback in Theobroma cacao.</title>
        <authorList>
            <person name="Ali S.S."/>
            <person name="Asman A."/>
            <person name="Shao J."/>
            <person name="Firmansyah A.P."/>
            <person name="Susilo A.W."/>
            <person name="Rosmana A."/>
            <person name="McMahon P."/>
            <person name="Junaid M."/>
            <person name="Guest D."/>
            <person name="Kheng T.Y."/>
            <person name="Meinhardt L.W."/>
            <person name="Bailey B.A."/>
        </authorList>
    </citation>
    <scope>NUCLEOTIDE SEQUENCE [LARGE SCALE GENOMIC DNA]</scope>
    <source>
        <strain evidence="11 12">CT2</strain>
    </source>
</reference>
<dbReference type="SMART" id="SM00160">
    <property type="entry name" value="RanBD"/>
    <property type="match status" value="1"/>
</dbReference>
<keyword evidence="8" id="KW-0175">Coiled coil</keyword>
<dbReference type="InterPro" id="IPR015007">
    <property type="entry name" value="NUP2/50/61"/>
</dbReference>
<keyword evidence="2" id="KW-0813">Transport</keyword>
<dbReference type="Proteomes" id="UP000383932">
    <property type="component" value="Unassembled WGS sequence"/>
</dbReference>
<feature type="compositionally biased region" description="Low complexity" evidence="9">
    <location>
        <begin position="177"/>
        <end position="190"/>
    </location>
</feature>
<keyword evidence="3" id="KW-0509">mRNA transport</keyword>
<feature type="compositionally biased region" description="Low complexity" evidence="9">
    <location>
        <begin position="505"/>
        <end position="519"/>
    </location>
</feature>
<keyword evidence="7" id="KW-0539">Nucleus</keyword>
<evidence type="ECO:0000256" key="9">
    <source>
        <dbReference type="SAM" id="MobiDB-lite"/>
    </source>
</evidence>
<dbReference type="GO" id="GO:0005643">
    <property type="term" value="C:nuclear pore"/>
    <property type="evidence" value="ECO:0007669"/>
    <property type="project" value="UniProtKB-SubCell"/>
</dbReference>
<dbReference type="CDD" id="cd13170">
    <property type="entry name" value="RanBD_NUP50"/>
    <property type="match status" value="1"/>
</dbReference>
<evidence type="ECO:0000256" key="7">
    <source>
        <dbReference type="ARBA" id="ARBA00023242"/>
    </source>
</evidence>
<dbReference type="InterPro" id="IPR053074">
    <property type="entry name" value="NPC_Nucleoporin"/>
</dbReference>
<sequence>MAKRSSEHQLTRDDDSDGEEEVRVGMVKADASVLAGRQIKGLPKRKGAAPLSTSAAASNASSVSSPRLVPSTSPTNHEQASATPGMPSFAGFGATPTSTETKPEAPRFAGFAGFGVPSSAPPAAPAAPKPSEHAQAPRFPSFAGFGAASTTSVTKTDAPCDQQAPRFGGFTGFGLKSTTSASSSSAITPKPEAPTPPAEPKSDTTAALTYWTSLRGLNHSFVENMKKTVEADMFADLSGAFKEYQEFREKIVKDYESAKKASETPGAAKSSESKPAFGFGATPSTSSSDSPFSFGSSKPSAPAANNTGALKPSSFGLSTSSSKPVGFGSTEPSLVTPAATPPVQPPSPHKSVTTFNISGGAPSEEPTPSPMPEGRGSSIFDFGSKSAAPKPATSEENPFDVAAKASSGTLGAKPSFTFGSAASPFSTAGTTTKPDVKPFSFSTTNNTGFTGFGGSSAPTPALSTTATAGSSAPPSTKPFSFTTPLSTPGTPFAFGAGSPKGNTTPRPGGSVGFSFGSSPPKKDPPTFTFGASTSGVATPKSESGPSDEEKDKAKDRGENEGDKPAEEGDAADGEQVDRAQATGAGEENEDTVHSVRARVLRFYKKAWVGVGIGQFKIKYDRETHKRRVLHRLEATGRVVLNCNLFEEMDPVVEVKGLMRFTSIDEEGLPMLYRVKVKTEAEAEALTQALKDAIEAYKAERDA</sequence>
<feature type="compositionally biased region" description="Low complexity" evidence="9">
    <location>
        <begin position="439"/>
        <end position="492"/>
    </location>
</feature>
<feature type="region of interest" description="Disordered" evidence="9">
    <location>
        <begin position="256"/>
        <end position="591"/>
    </location>
</feature>
<feature type="coiled-coil region" evidence="8">
    <location>
        <begin position="675"/>
        <end position="702"/>
    </location>
</feature>
<protein>
    <recommendedName>
        <fullName evidence="10">RanBD1 domain-containing protein</fullName>
    </recommendedName>
</protein>
<gene>
    <name evidence="11" type="ORF">CTheo_4197</name>
</gene>
<dbReference type="Pfam" id="PF08911">
    <property type="entry name" value="NUP50"/>
    <property type="match status" value="1"/>
</dbReference>
<feature type="compositionally biased region" description="Basic and acidic residues" evidence="9">
    <location>
        <begin position="1"/>
        <end position="13"/>
    </location>
</feature>
<dbReference type="AlphaFoldDB" id="A0A5N5QLC6"/>
<dbReference type="GO" id="GO:0051028">
    <property type="term" value="P:mRNA transport"/>
    <property type="evidence" value="ECO:0007669"/>
    <property type="project" value="UniProtKB-KW"/>
</dbReference>
<keyword evidence="4" id="KW-0653">Protein transport</keyword>
<evidence type="ECO:0000256" key="2">
    <source>
        <dbReference type="ARBA" id="ARBA00022448"/>
    </source>
</evidence>
<feature type="compositionally biased region" description="Pro residues" evidence="9">
    <location>
        <begin position="119"/>
        <end position="128"/>
    </location>
</feature>
<evidence type="ECO:0000256" key="1">
    <source>
        <dbReference type="ARBA" id="ARBA00004567"/>
    </source>
</evidence>
<feature type="compositionally biased region" description="Polar residues" evidence="9">
    <location>
        <begin position="529"/>
        <end position="544"/>
    </location>
</feature>
<dbReference type="EMBL" id="SSOP01000067">
    <property type="protein sequence ID" value="KAB5592373.1"/>
    <property type="molecule type" value="Genomic_DNA"/>
</dbReference>
<feature type="compositionally biased region" description="Basic and acidic residues" evidence="9">
    <location>
        <begin position="547"/>
        <end position="566"/>
    </location>
</feature>
<name>A0A5N5QLC6_9AGAM</name>
<comment type="caution">
    <text evidence="11">The sequence shown here is derived from an EMBL/GenBank/DDBJ whole genome shotgun (WGS) entry which is preliminary data.</text>
</comment>
<dbReference type="PANTHER" id="PTHR38697">
    <property type="entry name" value="NUCLEAR PORE COMPLEX PROTEIN SIMILAR TO S. CEREVISIAE NUP2 (EUROFUNG)"/>
    <property type="match status" value="1"/>
</dbReference>
<evidence type="ECO:0000256" key="3">
    <source>
        <dbReference type="ARBA" id="ARBA00022816"/>
    </source>
</evidence>
<accession>A0A5N5QLC6</accession>
<dbReference type="Gene3D" id="2.30.29.30">
    <property type="entry name" value="Pleckstrin-homology domain (PH domain)/Phosphotyrosine-binding domain (PTB)"/>
    <property type="match status" value="1"/>
</dbReference>
<evidence type="ECO:0000256" key="5">
    <source>
        <dbReference type="ARBA" id="ARBA00023010"/>
    </source>
</evidence>
<feature type="compositionally biased region" description="Polar residues" evidence="9">
    <location>
        <begin position="70"/>
        <end position="82"/>
    </location>
</feature>
<proteinExistence type="predicted"/>
<dbReference type="PANTHER" id="PTHR38697:SF1">
    <property type="entry name" value="NUCLEAR PORE COMPLEX PROTEIN SIMILAR TO S. CEREVISIAE NUP2 (EUROFUNG)"/>
    <property type="match status" value="1"/>
</dbReference>
<evidence type="ECO:0000256" key="4">
    <source>
        <dbReference type="ARBA" id="ARBA00022927"/>
    </source>
</evidence>
<evidence type="ECO:0000313" key="11">
    <source>
        <dbReference type="EMBL" id="KAB5592373.1"/>
    </source>
</evidence>
<dbReference type="PROSITE" id="PS50196">
    <property type="entry name" value="RANBD1"/>
    <property type="match status" value="1"/>
</dbReference>
<feature type="region of interest" description="Disordered" evidence="9">
    <location>
        <begin position="1"/>
        <end position="206"/>
    </location>
</feature>
<dbReference type="OrthoDB" id="185618at2759"/>
<evidence type="ECO:0000259" key="10">
    <source>
        <dbReference type="PROSITE" id="PS50196"/>
    </source>
</evidence>
<dbReference type="InterPro" id="IPR000156">
    <property type="entry name" value="Ran_bind_dom"/>
</dbReference>
<evidence type="ECO:0000313" key="12">
    <source>
        <dbReference type="Proteomes" id="UP000383932"/>
    </source>
</evidence>
<comment type="subcellular location">
    <subcellularLocation>
        <location evidence="1">Nucleus</location>
        <location evidence="1">Nuclear pore complex</location>
    </subcellularLocation>
</comment>
<keyword evidence="6" id="KW-0906">Nuclear pore complex</keyword>
<feature type="compositionally biased region" description="Low complexity" evidence="9">
    <location>
        <begin position="48"/>
        <end position="65"/>
    </location>
</feature>
<feature type="compositionally biased region" description="Polar residues" evidence="9">
    <location>
        <begin position="417"/>
        <end position="433"/>
    </location>
</feature>
<dbReference type="Pfam" id="PF00638">
    <property type="entry name" value="Ran_BP1"/>
    <property type="match status" value="1"/>
</dbReference>
<feature type="compositionally biased region" description="Pro residues" evidence="9">
    <location>
        <begin position="339"/>
        <end position="348"/>
    </location>
</feature>
<feature type="compositionally biased region" description="Low complexity" evidence="9">
    <location>
        <begin position="280"/>
        <end position="304"/>
    </location>
</feature>
<dbReference type="InterPro" id="IPR011993">
    <property type="entry name" value="PH-like_dom_sf"/>
</dbReference>
<keyword evidence="5" id="KW-0811">Translocation</keyword>